<evidence type="ECO:0000313" key="2">
    <source>
        <dbReference type="Proteomes" id="UP000002421"/>
    </source>
</evidence>
<name>B3FJX7_BP201</name>
<accession>B3FJX7</accession>
<sequence length="110" mass="12767">MALYSALQPHIEANQWFKNGDHPDDHTIHRINTGRVVKRHPYYKTPRGESKCNFCELPLNDHGIIGTAVTVCPGDYVVTNRDDKGRKLSYTLLKQELFEYMYGPYKEPKE</sequence>
<dbReference type="RefSeq" id="YP_001956727.1">
    <property type="nucleotide sequence ID" value="NC_010821.1"/>
</dbReference>
<dbReference type="OrthoDB" id="28414at10239"/>
<organismHost>
    <name type="scientific">Pseudomonas chlororaphis</name>
    <dbReference type="NCBI Taxonomy" id="587753"/>
</organismHost>
<dbReference type="KEGG" id="vg:6372466"/>
<gene>
    <name evidence="1" type="ORF">201phi2-1p001</name>
</gene>
<dbReference type="Proteomes" id="UP000002421">
    <property type="component" value="Segment"/>
</dbReference>
<evidence type="ECO:0000313" key="1">
    <source>
        <dbReference type="EMBL" id="ABY62836.1"/>
    </source>
</evidence>
<dbReference type="EMBL" id="EU197055">
    <property type="protein sequence ID" value="ABY62836.1"/>
    <property type="molecule type" value="Genomic_DNA"/>
</dbReference>
<proteinExistence type="predicted"/>
<protein>
    <submittedName>
        <fullName evidence="1">Uncharacterized protein</fullName>
    </submittedName>
</protein>
<keyword evidence="2" id="KW-1185">Reference proteome</keyword>
<reference evidence="1 2" key="1">
    <citation type="journal article" date="2008" name="Virology">
        <title>Characterization of Pseudomonas chlororaphis myovirus 201varphi2-1 via genomic sequencing, mass spectrometry, and electron microscopy.</title>
        <authorList>
            <person name="Thomas J.A."/>
            <person name="Rolando M.R."/>
            <person name="Carroll C.A."/>
            <person name="Shen P.S."/>
            <person name="Belnap D.M."/>
            <person name="Weintraub S.T."/>
            <person name="Serwer P."/>
            <person name="Hardies S.C."/>
        </authorList>
    </citation>
    <scope>NUCLEOTIDE SEQUENCE</scope>
</reference>
<organism evidence="1 2">
    <name type="scientific">Pseudomonas phage 201phi2-1</name>
    <name type="common">Pseudomonas chlororaphis phage 201phi2-1</name>
    <dbReference type="NCBI Taxonomy" id="198110"/>
    <lineage>
        <taxon>Viruses</taxon>
        <taxon>Duplodnaviria</taxon>
        <taxon>Heunggongvirae</taxon>
        <taxon>Uroviricota</taxon>
        <taxon>Caudoviricetes</taxon>
        <taxon>Chimalliviridae</taxon>
        <taxon>Serwervirus</taxon>
        <taxon>Serwervirus 201phi21</taxon>
    </lineage>
</organism>